<evidence type="ECO:0000256" key="3">
    <source>
        <dbReference type="ARBA" id="ARBA00006458"/>
    </source>
</evidence>
<dbReference type="KEGG" id="mng:MNEG_4412"/>
<proteinExistence type="inferred from homology"/>
<evidence type="ECO:0000256" key="6">
    <source>
        <dbReference type="ARBA" id="ARBA00022640"/>
    </source>
</evidence>
<dbReference type="NCBIfam" id="TIGR03050">
    <property type="entry name" value="PS_I_psaK_plant"/>
    <property type="match status" value="1"/>
</dbReference>
<evidence type="ECO:0000256" key="2">
    <source>
        <dbReference type="ARBA" id="ARBA00004229"/>
    </source>
</evidence>
<evidence type="ECO:0000256" key="7">
    <source>
        <dbReference type="ARBA" id="ARBA00022692"/>
    </source>
</evidence>
<dbReference type="Gene3D" id="1.10.286.40">
    <property type="entry name" value="Chlorophyll a-b binding protein like"/>
    <property type="match status" value="1"/>
</dbReference>
<evidence type="ECO:0000256" key="4">
    <source>
        <dbReference type="ARBA" id="ARBA00022528"/>
    </source>
</evidence>
<accession>A0A0D2MSY6</accession>
<keyword evidence="4" id="KW-0150">Chloroplast</keyword>
<dbReference type="Pfam" id="PF01241">
    <property type="entry name" value="PSI_PSAK"/>
    <property type="match status" value="1"/>
</dbReference>
<dbReference type="GO" id="GO:0009507">
    <property type="term" value="C:chloroplast"/>
    <property type="evidence" value="ECO:0007669"/>
    <property type="project" value="UniProtKB-SubCell"/>
</dbReference>
<keyword evidence="6" id="KW-0934">Plastid</keyword>
<dbReference type="GO" id="GO:0015979">
    <property type="term" value="P:photosynthesis"/>
    <property type="evidence" value="ECO:0007669"/>
    <property type="project" value="UniProtKB-KW"/>
</dbReference>
<keyword evidence="8" id="KW-0603">Photosystem I</keyword>
<dbReference type="STRING" id="145388.A0A0D2MSY6"/>
<gene>
    <name evidence="10" type="ORF">MNEG_4412</name>
</gene>
<evidence type="ECO:0000256" key="1">
    <source>
        <dbReference type="ARBA" id="ARBA00004141"/>
    </source>
</evidence>
<comment type="similarity">
    <text evidence="3">Belongs to the PsaG/PsaK family.</text>
</comment>
<dbReference type="EMBL" id="KK100830">
    <property type="protein sequence ID" value="KIZ03547.1"/>
    <property type="molecule type" value="Genomic_DNA"/>
</dbReference>
<comment type="subcellular location">
    <subcellularLocation>
        <location evidence="1">Membrane</location>
        <topology evidence="1">Multi-pass membrane protein</topology>
    </subcellularLocation>
    <subcellularLocation>
        <location evidence="2">Plastid</location>
        <location evidence="2">Chloroplast</location>
    </subcellularLocation>
</comment>
<sequence>MALAQRSLAAKTASRPSLKVAATSRRSVVVRADGGFIGSTTNIIMVASTGLTLAAGRFGLAPTVKQGTTAGLKLVNRGNSAGIISNDPAGFTVVDTLALGALGHVLGVGITLGLRATGNI</sequence>
<protein>
    <submittedName>
        <fullName evidence="10">Photosystem I reaction center subunit psaK, chloroplastic</fullName>
    </submittedName>
</protein>
<keyword evidence="9" id="KW-0472">Membrane</keyword>
<evidence type="ECO:0000256" key="5">
    <source>
        <dbReference type="ARBA" id="ARBA00022531"/>
    </source>
</evidence>
<dbReference type="PROSITE" id="PS01026">
    <property type="entry name" value="PHOTOSYSTEM_I_PSAGK"/>
    <property type="match status" value="1"/>
</dbReference>
<dbReference type="OrthoDB" id="1904255at2759"/>
<evidence type="ECO:0000313" key="10">
    <source>
        <dbReference type="EMBL" id="KIZ03547.1"/>
    </source>
</evidence>
<dbReference type="InterPro" id="IPR016370">
    <property type="entry name" value="PSI_PsaG/PsaK_pln"/>
</dbReference>
<dbReference type="GO" id="GO:0009522">
    <property type="term" value="C:photosystem I"/>
    <property type="evidence" value="ECO:0007669"/>
    <property type="project" value="UniProtKB-KW"/>
</dbReference>
<dbReference type="InterPro" id="IPR017493">
    <property type="entry name" value="PSI_PsaK_pln"/>
</dbReference>
<dbReference type="AlphaFoldDB" id="A0A0D2MSY6"/>
<evidence type="ECO:0000256" key="8">
    <source>
        <dbReference type="ARBA" id="ARBA00022836"/>
    </source>
</evidence>
<name>A0A0D2MSY6_9CHLO</name>
<dbReference type="RefSeq" id="XP_013902566.1">
    <property type="nucleotide sequence ID" value="XM_014047112.1"/>
</dbReference>
<dbReference type="Proteomes" id="UP000054498">
    <property type="component" value="Unassembled WGS sequence"/>
</dbReference>
<keyword evidence="7" id="KW-0812">Transmembrane</keyword>
<evidence type="ECO:0000256" key="9">
    <source>
        <dbReference type="ARBA" id="ARBA00023136"/>
    </source>
</evidence>
<keyword evidence="5" id="KW-0602">Photosynthesis</keyword>
<evidence type="ECO:0000313" key="11">
    <source>
        <dbReference type="Proteomes" id="UP000054498"/>
    </source>
</evidence>
<dbReference type="InterPro" id="IPR023618">
    <property type="entry name" value="PSI_PsaG/PsaK_dom"/>
</dbReference>
<dbReference type="PANTHER" id="PTHR34195">
    <property type="entry name" value="PHOTOSYSTEM I REACTION CENTER SUBUNIT V, CHLOROPLASTIC-RELATED"/>
    <property type="match status" value="1"/>
</dbReference>
<dbReference type="GeneID" id="25737289"/>
<organism evidence="10 11">
    <name type="scientific">Monoraphidium neglectum</name>
    <dbReference type="NCBI Taxonomy" id="145388"/>
    <lineage>
        <taxon>Eukaryota</taxon>
        <taxon>Viridiplantae</taxon>
        <taxon>Chlorophyta</taxon>
        <taxon>core chlorophytes</taxon>
        <taxon>Chlorophyceae</taxon>
        <taxon>CS clade</taxon>
        <taxon>Sphaeropleales</taxon>
        <taxon>Selenastraceae</taxon>
        <taxon>Monoraphidium</taxon>
    </lineage>
</organism>
<reference evidence="10 11" key="1">
    <citation type="journal article" date="2013" name="BMC Genomics">
        <title>Reconstruction of the lipid metabolism for the microalga Monoraphidium neglectum from its genome sequence reveals characteristics suitable for biofuel production.</title>
        <authorList>
            <person name="Bogen C."/>
            <person name="Al-Dilaimi A."/>
            <person name="Albersmeier A."/>
            <person name="Wichmann J."/>
            <person name="Grundmann M."/>
            <person name="Rupp O."/>
            <person name="Lauersen K.J."/>
            <person name="Blifernez-Klassen O."/>
            <person name="Kalinowski J."/>
            <person name="Goesmann A."/>
            <person name="Mussgnug J.H."/>
            <person name="Kruse O."/>
        </authorList>
    </citation>
    <scope>NUCLEOTIDE SEQUENCE [LARGE SCALE GENOMIC DNA]</scope>
    <source>
        <strain evidence="10 11">SAG 48.87</strain>
    </source>
</reference>
<keyword evidence="11" id="KW-1185">Reference proteome</keyword>
<dbReference type="InterPro" id="IPR000549">
    <property type="entry name" value="PSI_PsaG/PsaK"/>
</dbReference>
<dbReference type="PANTHER" id="PTHR34195:SF2">
    <property type="entry name" value="PHOTOSYSTEM I REACTION CENTER SUBUNIT PSAK, CHLOROPLASTIC"/>
    <property type="match status" value="1"/>
</dbReference>